<organism evidence="1 2">
    <name type="scientific">Rhododendron molle</name>
    <name type="common">Chinese azalea</name>
    <name type="synonym">Azalea mollis</name>
    <dbReference type="NCBI Taxonomy" id="49168"/>
    <lineage>
        <taxon>Eukaryota</taxon>
        <taxon>Viridiplantae</taxon>
        <taxon>Streptophyta</taxon>
        <taxon>Embryophyta</taxon>
        <taxon>Tracheophyta</taxon>
        <taxon>Spermatophyta</taxon>
        <taxon>Magnoliopsida</taxon>
        <taxon>eudicotyledons</taxon>
        <taxon>Gunneridae</taxon>
        <taxon>Pentapetalae</taxon>
        <taxon>asterids</taxon>
        <taxon>Ericales</taxon>
        <taxon>Ericaceae</taxon>
        <taxon>Ericoideae</taxon>
        <taxon>Rhodoreae</taxon>
        <taxon>Rhododendron</taxon>
    </lineage>
</organism>
<keyword evidence="2" id="KW-1185">Reference proteome</keyword>
<dbReference type="Proteomes" id="UP001062846">
    <property type="component" value="Chromosome 7"/>
</dbReference>
<evidence type="ECO:0000313" key="2">
    <source>
        <dbReference type="Proteomes" id="UP001062846"/>
    </source>
</evidence>
<dbReference type="EMBL" id="CM046394">
    <property type="protein sequence ID" value="KAI8547924.1"/>
    <property type="molecule type" value="Genomic_DNA"/>
</dbReference>
<reference evidence="1" key="1">
    <citation type="submission" date="2022-02" db="EMBL/GenBank/DDBJ databases">
        <title>Plant Genome Project.</title>
        <authorList>
            <person name="Zhang R.-G."/>
        </authorList>
    </citation>
    <scope>NUCLEOTIDE SEQUENCE</scope>
    <source>
        <strain evidence="1">AT1</strain>
    </source>
</reference>
<proteinExistence type="predicted"/>
<comment type="caution">
    <text evidence="1">The sequence shown here is derived from an EMBL/GenBank/DDBJ whole genome shotgun (WGS) entry which is preliminary data.</text>
</comment>
<name>A0ACC0N4W9_RHOML</name>
<protein>
    <submittedName>
        <fullName evidence="1">Uncharacterized protein</fullName>
    </submittedName>
</protein>
<gene>
    <name evidence="1" type="ORF">RHMOL_Rhmol07G0233100</name>
</gene>
<evidence type="ECO:0000313" key="1">
    <source>
        <dbReference type="EMBL" id="KAI8547924.1"/>
    </source>
</evidence>
<accession>A0ACC0N4W9</accession>
<sequence>MFGETEARNNYEIVSTRRRRRTIGTCSEKEKKKTTRRRRRTIGTCSEKEKKKTTRGCRVMQLCHTNQSSSRLLLVTRPPTKSRRDLME</sequence>